<dbReference type="GO" id="GO:0055028">
    <property type="term" value="C:cortical microtubule"/>
    <property type="evidence" value="ECO:0007669"/>
    <property type="project" value="TreeGrafter"/>
</dbReference>
<feature type="compositionally biased region" description="Polar residues" evidence="1">
    <location>
        <begin position="234"/>
        <end position="254"/>
    </location>
</feature>
<gene>
    <name evidence="2" type="ORF">EJB05_02982</name>
</gene>
<evidence type="ECO:0000256" key="1">
    <source>
        <dbReference type="SAM" id="MobiDB-lite"/>
    </source>
</evidence>
<feature type="region of interest" description="Disordered" evidence="1">
    <location>
        <begin position="1"/>
        <end position="28"/>
    </location>
</feature>
<dbReference type="PANTHER" id="PTHR31949">
    <property type="entry name" value="GASTRIC MUCIN-LIKE PROTEIN"/>
    <property type="match status" value="1"/>
</dbReference>
<feature type="compositionally biased region" description="Polar residues" evidence="1">
    <location>
        <begin position="335"/>
        <end position="347"/>
    </location>
</feature>
<dbReference type="OrthoDB" id="1929779at2759"/>
<feature type="compositionally biased region" description="Low complexity" evidence="1">
    <location>
        <begin position="318"/>
        <end position="328"/>
    </location>
</feature>
<organism evidence="2 3">
    <name type="scientific">Eragrostis curvula</name>
    <name type="common">weeping love grass</name>
    <dbReference type="NCBI Taxonomy" id="38414"/>
    <lineage>
        <taxon>Eukaryota</taxon>
        <taxon>Viridiplantae</taxon>
        <taxon>Streptophyta</taxon>
        <taxon>Embryophyta</taxon>
        <taxon>Tracheophyta</taxon>
        <taxon>Spermatophyta</taxon>
        <taxon>Magnoliopsida</taxon>
        <taxon>Liliopsida</taxon>
        <taxon>Poales</taxon>
        <taxon>Poaceae</taxon>
        <taxon>PACMAD clade</taxon>
        <taxon>Chloridoideae</taxon>
        <taxon>Eragrostideae</taxon>
        <taxon>Eragrostidinae</taxon>
        <taxon>Eragrostis</taxon>
    </lineage>
</organism>
<dbReference type="Proteomes" id="UP000324897">
    <property type="component" value="Chromosome 6"/>
</dbReference>
<feature type="compositionally biased region" description="Low complexity" evidence="1">
    <location>
        <begin position="698"/>
        <end position="712"/>
    </location>
</feature>
<protein>
    <submittedName>
        <fullName evidence="2">Uncharacterized protein</fullName>
    </submittedName>
</protein>
<evidence type="ECO:0000313" key="3">
    <source>
        <dbReference type="Proteomes" id="UP000324897"/>
    </source>
</evidence>
<feature type="region of interest" description="Disordered" evidence="1">
    <location>
        <begin position="694"/>
        <end position="716"/>
    </location>
</feature>
<proteinExistence type="predicted"/>
<dbReference type="AlphaFoldDB" id="A0A5J9WUH2"/>
<dbReference type="Gramene" id="TVU51547">
    <property type="protein sequence ID" value="TVU51547"/>
    <property type="gene ID" value="EJB05_02982"/>
</dbReference>
<reference evidence="2 3" key="1">
    <citation type="journal article" date="2019" name="Sci. Rep.">
        <title>A high-quality genome of Eragrostis curvula grass provides insights into Poaceae evolution and supports new strategies to enhance forage quality.</title>
        <authorList>
            <person name="Carballo J."/>
            <person name="Santos B.A.C.M."/>
            <person name="Zappacosta D."/>
            <person name="Garbus I."/>
            <person name="Selva J.P."/>
            <person name="Gallo C.A."/>
            <person name="Diaz A."/>
            <person name="Albertini E."/>
            <person name="Caccamo M."/>
            <person name="Echenique V."/>
        </authorList>
    </citation>
    <scope>NUCLEOTIDE SEQUENCE [LARGE SCALE GENOMIC DNA]</scope>
    <source>
        <strain evidence="3">cv. Victoria</strain>
        <tissue evidence="2">Leaf</tissue>
    </source>
</reference>
<keyword evidence="3" id="KW-1185">Reference proteome</keyword>
<accession>A0A5J9WUH2</accession>
<evidence type="ECO:0000313" key="2">
    <source>
        <dbReference type="EMBL" id="TVU51547.1"/>
    </source>
</evidence>
<name>A0A5J9WUH2_9POAL</name>
<feature type="compositionally biased region" description="Low complexity" evidence="1">
    <location>
        <begin position="269"/>
        <end position="286"/>
    </location>
</feature>
<dbReference type="GO" id="GO:0043622">
    <property type="term" value="P:cortical microtubule organization"/>
    <property type="evidence" value="ECO:0007669"/>
    <property type="project" value="TreeGrafter"/>
</dbReference>
<feature type="compositionally biased region" description="Low complexity" evidence="1">
    <location>
        <begin position="354"/>
        <end position="378"/>
    </location>
</feature>
<feature type="compositionally biased region" description="Polar residues" evidence="1">
    <location>
        <begin position="296"/>
        <end position="310"/>
    </location>
</feature>
<comment type="caution">
    <text evidence="2">The sequence shown here is derived from an EMBL/GenBank/DDBJ whole genome shotgun (WGS) entry which is preliminary data.</text>
</comment>
<feature type="compositionally biased region" description="Low complexity" evidence="1">
    <location>
        <begin position="147"/>
        <end position="200"/>
    </location>
</feature>
<sequence length="1094" mass="119171">MPPSPSPRRSPKETFHKRGHSFGGILPAKPKDDELLLFTDMQKHERDGFLLEPAEDFDESISKFSYFRDLKLGGHIATRGENCDFLNVDGDRNDYDWLLTPPETPLFRSLDDEEDHRIGLARRGRAQIKPVSISRSSTMENTRRSNRSSASPSRLSPSPRSSNSTTFTRTRSSNSSSRCSPPLVLQPSTPSRRSLTPPASKTLTPPRRSPSPASRRMSTGSSGPMLNGKRGSSPVKSNQRSSSPKLQGWQSSDPGFSFEAPPNLRTSLSDRPVSRSRGGSPSSFSGLEMGWRGRRQSMSPTPSRRASSSHSNDRDRFSSYSKASATSSAEDDLDSMQSVPISYSSSPAVRKNLTAMKTRTMTSSKKLSKSFSPSSAPKRSFDSAVWLMDHRKAPQNMFRPLLFSVPSTTFGAGKGNDVQQPMSLHNSSLTISSNTSSEHGTTLGPCIDNDEERHDVISECEAANSSITHEASNCLQCSFSTTRSGPESPNTVKSAESTKQDFGIGRSIGGQTSCNVADSSEVEHSKIATCSRCGVLFNGMNVDREVGYCEECTLMDEDCFADTKIQILEELHQQDHNITNPKPCIASEAPRVIPCCSEDIKDVCLNNQLVNDEPQGDCLQRCLPSQPTVGTTEEMLLRQDVENISENVRPSHQFTKSSSNKWPVVEGRTIAASNILCSEPCYARDNVSIPKCIDGRDSSSASSSKDQGSSRQSDVHYCPRDNISLLKCTIGQGSSSAASSTDQASSMRSDVQLERLKAPISSTMSSQSIASISDISTSNCSVSLCPWSDAVADNGFPTDNSESSTSRTRVCTEELDASCKYNRSSAIECWSEAQAIVNDDSEPFGDAALHNQCARQMSHEDNLSACLCSSDSEMCGNIPLSLAAEESYIQNAEEGTSVTTPEHAKDECGINNYQMQYEAAMVSSEENKLDDCCVSTISKEDVLISATKSIEMELPGDDESPVTVEGSREQTQRCFTLEEATDTILFCSSIVHDIAYRAATIGLEHEQQSELGIPRPTVTMVGKSIPKGDSSLKLPHRRIPSHRKKSEGGTITDTGNMEVVAKDPVPVRLVPELSRTSDSMKPPKLESKCNCAIM</sequence>
<dbReference type="PANTHER" id="PTHR31949:SF34">
    <property type="entry name" value="EXPRESSED PROTEIN"/>
    <property type="match status" value="1"/>
</dbReference>
<feature type="region of interest" description="Disordered" evidence="1">
    <location>
        <begin position="121"/>
        <end position="378"/>
    </location>
</feature>
<dbReference type="EMBL" id="RWGY01000002">
    <property type="protein sequence ID" value="TVU51547.1"/>
    <property type="molecule type" value="Genomic_DNA"/>
</dbReference>